<dbReference type="EMBL" id="BPLR01004452">
    <property type="protein sequence ID" value="GIX94933.1"/>
    <property type="molecule type" value="Genomic_DNA"/>
</dbReference>
<proteinExistence type="predicted"/>
<keyword evidence="1" id="KW-0812">Transmembrane</keyword>
<accession>A0AAV4PD26</accession>
<protein>
    <submittedName>
        <fullName evidence="2">Uncharacterized protein</fullName>
    </submittedName>
</protein>
<comment type="caution">
    <text evidence="2">The sequence shown here is derived from an EMBL/GenBank/DDBJ whole genome shotgun (WGS) entry which is preliminary data.</text>
</comment>
<dbReference type="Proteomes" id="UP001054945">
    <property type="component" value="Unassembled WGS sequence"/>
</dbReference>
<evidence type="ECO:0000256" key="1">
    <source>
        <dbReference type="SAM" id="Phobius"/>
    </source>
</evidence>
<reference evidence="2 3" key="1">
    <citation type="submission" date="2021-06" db="EMBL/GenBank/DDBJ databases">
        <title>Caerostris extrusa draft genome.</title>
        <authorList>
            <person name="Kono N."/>
            <person name="Arakawa K."/>
        </authorList>
    </citation>
    <scope>NUCLEOTIDE SEQUENCE [LARGE SCALE GENOMIC DNA]</scope>
</reference>
<gene>
    <name evidence="2" type="ORF">CEXT_526251</name>
</gene>
<feature type="transmembrane region" description="Helical" evidence="1">
    <location>
        <begin position="15"/>
        <end position="37"/>
    </location>
</feature>
<dbReference type="AlphaFoldDB" id="A0AAV4PD26"/>
<keyword evidence="3" id="KW-1185">Reference proteome</keyword>
<evidence type="ECO:0000313" key="3">
    <source>
        <dbReference type="Proteomes" id="UP001054945"/>
    </source>
</evidence>
<sequence length="75" mass="8764">MGIITIEPAKYRCALVFWNLFFPNVVIFLAVGQNNWIMVIPGRNSIRSVEKNSSQRKPRSVDLLRSLLWRTCHYV</sequence>
<evidence type="ECO:0000313" key="2">
    <source>
        <dbReference type="EMBL" id="GIX94933.1"/>
    </source>
</evidence>
<keyword evidence="1" id="KW-0472">Membrane</keyword>
<name>A0AAV4PD26_CAEEX</name>
<keyword evidence="1" id="KW-1133">Transmembrane helix</keyword>
<organism evidence="2 3">
    <name type="scientific">Caerostris extrusa</name>
    <name type="common">Bark spider</name>
    <name type="synonym">Caerostris bankana</name>
    <dbReference type="NCBI Taxonomy" id="172846"/>
    <lineage>
        <taxon>Eukaryota</taxon>
        <taxon>Metazoa</taxon>
        <taxon>Ecdysozoa</taxon>
        <taxon>Arthropoda</taxon>
        <taxon>Chelicerata</taxon>
        <taxon>Arachnida</taxon>
        <taxon>Araneae</taxon>
        <taxon>Araneomorphae</taxon>
        <taxon>Entelegynae</taxon>
        <taxon>Araneoidea</taxon>
        <taxon>Araneidae</taxon>
        <taxon>Caerostris</taxon>
    </lineage>
</organism>